<sequence length="213" mass="23857">MLALKENNICSWSSGQSPIVLGDIICDTKSVAIWERVKNDAITGYFEAVFTSLGLGIKAMFEVNTLKQQLDTMLPEHDGKADVIEDIYLLTDMLTCLFDCKEVGLRLVPLTSAMCPSFHRDNIPVRLVNTYIGAGTQWLPLEQLRSTPFAESQQHVSQTNFGMYYKHNDIQTMNTFEVGMLKGEAWHESLGAVHRSCPVAKGEKRVLLTLDPM</sequence>
<dbReference type="RefSeq" id="WP_163107722.1">
    <property type="nucleotide sequence ID" value="NZ_JAAAWO010000017.1"/>
</dbReference>
<dbReference type="EMBL" id="JAAAWO010000017">
    <property type="protein sequence ID" value="NDW17201.1"/>
    <property type="molecule type" value="Genomic_DNA"/>
</dbReference>
<keyword evidence="2" id="KW-1185">Reference proteome</keyword>
<gene>
    <name evidence="1" type="ORF">GTQ48_16920</name>
</gene>
<comment type="caution">
    <text evidence="1">The sequence shown here is derived from an EMBL/GenBank/DDBJ whole genome shotgun (WGS) entry which is preliminary data.</text>
</comment>
<proteinExistence type="predicted"/>
<evidence type="ECO:0000313" key="2">
    <source>
        <dbReference type="Proteomes" id="UP000471381"/>
    </source>
</evidence>
<dbReference type="Pfam" id="PF08856">
    <property type="entry name" value="DUF1826"/>
    <property type="match status" value="1"/>
</dbReference>
<organism evidence="1 2">
    <name type="scientific">Alteromonas genovensis</name>
    <dbReference type="NCBI Taxonomy" id="471225"/>
    <lineage>
        <taxon>Bacteria</taxon>
        <taxon>Pseudomonadati</taxon>
        <taxon>Pseudomonadota</taxon>
        <taxon>Gammaproteobacteria</taxon>
        <taxon>Alteromonadales</taxon>
        <taxon>Alteromonadaceae</taxon>
        <taxon>Alteromonas/Salinimonas group</taxon>
        <taxon>Alteromonas</taxon>
    </lineage>
</organism>
<dbReference type="InterPro" id="IPR014955">
    <property type="entry name" value="DUF1826"/>
</dbReference>
<name>A0A6N9TJ88_9ALTE</name>
<evidence type="ECO:0000313" key="1">
    <source>
        <dbReference type="EMBL" id="NDW17201.1"/>
    </source>
</evidence>
<dbReference type="Proteomes" id="UP000471381">
    <property type="component" value="Unassembled WGS sequence"/>
</dbReference>
<reference evidence="1 2" key="1">
    <citation type="submission" date="2020-01" db="EMBL/GenBank/DDBJ databases">
        <title>Genomes of bacteria type strains.</title>
        <authorList>
            <person name="Chen J."/>
            <person name="Zhu S."/>
            <person name="Yang J."/>
        </authorList>
    </citation>
    <scope>NUCLEOTIDE SEQUENCE [LARGE SCALE GENOMIC DNA]</scope>
    <source>
        <strain evidence="1 2">LMG 24078</strain>
    </source>
</reference>
<accession>A0A6N9TJ88</accession>
<protein>
    <submittedName>
        <fullName evidence="1">DUF1826 domain-containing protein</fullName>
    </submittedName>
</protein>
<dbReference type="AlphaFoldDB" id="A0A6N9TJ88"/>